<dbReference type="Proteomes" id="UP000002028">
    <property type="component" value="Chromosome"/>
</dbReference>
<sequence length="236" mass="26176">MTILPISDPAALDLATEAIHQRPILVQFPSVFVLMAAPTSKGVSQLDATKKRLSGKNYGTAIGRLEKFITQAQPGSLPHEFTCGEHFTALTGSFIRLQFDQKTFQSKTIRNGTHQGLLLDGIYGSMFRRMEESFASSSSERMWNHRTYSAPLCTSCNLSGDPDGSITDYDKAYCFAKTRGIDLFITATQFADGKGSYPIFGFESDKVTIHREGPGLDAFKERIPPRLRSWEVAISY</sequence>
<gene>
    <name evidence="1" type="ordered locus">Slin_4005</name>
</gene>
<keyword evidence="2" id="KW-1185">Reference proteome</keyword>
<dbReference type="EMBL" id="CP001769">
    <property type="protein sequence ID" value="ADB39995.1"/>
    <property type="molecule type" value="Genomic_DNA"/>
</dbReference>
<evidence type="ECO:0000313" key="1">
    <source>
        <dbReference type="EMBL" id="ADB39995.1"/>
    </source>
</evidence>
<accession>D2QIR9</accession>
<proteinExistence type="predicted"/>
<protein>
    <submittedName>
        <fullName evidence="1">Uncharacterized protein</fullName>
    </submittedName>
</protein>
<name>D2QIR9_SPILD</name>
<organism evidence="1 2">
    <name type="scientific">Spirosoma linguale (strain ATCC 33905 / DSM 74 / LMG 10896 / Claus 1)</name>
    <dbReference type="NCBI Taxonomy" id="504472"/>
    <lineage>
        <taxon>Bacteria</taxon>
        <taxon>Pseudomonadati</taxon>
        <taxon>Bacteroidota</taxon>
        <taxon>Cytophagia</taxon>
        <taxon>Cytophagales</taxon>
        <taxon>Cytophagaceae</taxon>
        <taxon>Spirosoma</taxon>
    </lineage>
</organism>
<dbReference type="KEGG" id="sli:Slin_4005"/>
<reference evidence="1 2" key="1">
    <citation type="journal article" date="2010" name="Stand. Genomic Sci.">
        <title>Complete genome sequence of Spirosoma linguale type strain (1).</title>
        <authorList>
            <person name="Lail K."/>
            <person name="Sikorski J."/>
            <person name="Saunders E."/>
            <person name="Lapidus A."/>
            <person name="Glavina Del Rio T."/>
            <person name="Copeland A."/>
            <person name="Tice H."/>
            <person name="Cheng J.-F."/>
            <person name="Lucas S."/>
            <person name="Nolan M."/>
            <person name="Bruce D."/>
            <person name="Goodwin L."/>
            <person name="Pitluck S."/>
            <person name="Ivanova N."/>
            <person name="Mavromatis K."/>
            <person name="Ovchinnikova G."/>
            <person name="Pati A."/>
            <person name="Chen A."/>
            <person name="Palaniappan K."/>
            <person name="Land M."/>
            <person name="Hauser L."/>
            <person name="Chang Y.-J."/>
            <person name="Jeffries C.D."/>
            <person name="Chain P."/>
            <person name="Brettin T."/>
            <person name="Detter J.C."/>
            <person name="Schuetze A."/>
            <person name="Rohde M."/>
            <person name="Tindall B.J."/>
            <person name="Goeker M."/>
            <person name="Bristow J."/>
            <person name="Eisen J.A."/>
            <person name="Markowitz V."/>
            <person name="Hugenholtz P."/>
            <person name="Kyrpides N.C."/>
            <person name="Klenk H.-P."/>
            <person name="Chen F."/>
        </authorList>
    </citation>
    <scope>NUCLEOTIDE SEQUENCE [LARGE SCALE GENOMIC DNA]</scope>
    <source>
        <strain evidence="2">ATCC 33905 / DSM 74 / LMG 10896 / Claus 1</strain>
    </source>
</reference>
<dbReference type="RefSeq" id="WP_012928506.1">
    <property type="nucleotide sequence ID" value="NC_013730.1"/>
</dbReference>
<dbReference type="HOGENOM" id="CLU_1159797_0_0_10"/>
<dbReference type="AlphaFoldDB" id="D2QIR9"/>
<evidence type="ECO:0000313" key="2">
    <source>
        <dbReference type="Proteomes" id="UP000002028"/>
    </source>
</evidence>
<dbReference type="eggNOG" id="ENOG5033W56">
    <property type="taxonomic scope" value="Bacteria"/>
</dbReference>